<keyword evidence="6" id="KW-1185">Reference proteome</keyword>
<organism evidence="5 6">
    <name type="scientific">Aquarana catesbeiana</name>
    <name type="common">American bullfrog</name>
    <name type="synonym">Rana catesbeiana</name>
    <dbReference type="NCBI Taxonomy" id="8400"/>
    <lineage>
        <taxon>Eukaryota</taxon>
        <taxon>Metazoa</taxon>
        <taxon>Chordata</taxon>
        <taxon>Craniata</taxon>
        <taxon>Vertebrata</taxon>
        <taxon>Euteleostomi</taxon>
        <taxon>Amphibia</taxon>
        <taxon>Batrachia</taxon>
        <taxon>Anura</taxon>
        <taxon>Neobatrachia</taxon>
        <taxon>Ranoidea</taxon>
        <taxon>Ranidae</taxon>
        <taxon>Aquarana</taxon>
    </lineage>
</organism>
<reference evidence="6" key="1">
    <citation type="journal article" date="2017" name="Nat. Commun.">
        <title>The North American bullfrog draft genome provides insight into hormonal regulation of long noncoding RNA.</title>
        <authorList>
            <person name="Hammond S.A."/>
            <person name="Warren R.L."/>
            <person name="Vandervalk B.P."/>
            <person name="Kucuk E."/>
            <person name="Khan H."/>
            <person name="Gibb E.A."/>
            <person name="Pandoh P."/>
            <person name="Kirk H."/>
            <person name="Zhao Y."/>
            <person name="Jones M."/>
            <person name="Mungall A.J."/>
            <person name="Coope R."/>
            <person name="Pleasance S."/>
            <person name="Moore R.A."/>
            <person name="Holt R.A."/>
            <person name="Round J.M."/>
            <person name="Ohora S."/>
            <person name="Walle B.V."/>
            <person name="Veldhoen N."/>
            <person name="Helbing C.C."/>
            <person name="Birol I."/>
        </authorList>
    </citation>
    <scope>NUCLEOTIDE SEQUENCE [LARGE SCALE GENOMIC DNA]</scope>
</reference>
<dbReference type="PANTHER" id="PTHR47822:SF2">
    <property type="entry name" value="F-BOX AND WD-40 DOMAIN PROTEIN 7"/>
    <property type="match status" value="1"/>
</dbReference>
<dbReference type="EMBL" id="KV957267">
    <property type="protein sequence ID" value="PIO23969.1"/>
    <property type="molecule type" value="Genomic_DNA"/>
</dbReference>
<dbReference type="Proteomes" id="UP000228934">
    <property type="component" value="Unassembled WGS sequence"/>
</dbReference>
<dbReference type="PROSITE" id="PS50294">
    <property type="entry name" value="WD_REPEATS_REGION"/>
    <property type="match status" value="1"/>
</dbReference>
<feature type="region of interest" description="Disordered" evidence="3">
    <location>
        <begin position="1"/>
        <end position="39"/>
    </location>
</feature>
<evidence type="ECO:0000256" key="1">
    <source>
        <dbReference type="ARBA" id="ARBA00022737"/>
    </source>
</evidence>
<keyword evidence="2" id="KW-0853">WD repeat</keyword>
<dbReference type="PROSITE" id="PS50082">
    <property type="entry name" value="WD_REPEATS_2"/>
    <property type="match status" value="1"/>
</dbReference>
<evidence type="ECO:0000313" key="6">
    <source>
        <dbReference type="Proteomes" id="UP000228934"/>
    </source>
</evidence>
<gene>
    <name evidence="5" type="ORF">AB205_0189710</name>
</gene>
<dbReference type="Pfam" id="PF12894">
    <property type="entry name" value="ANAPC4_WD40"/>
    <property type="match status" value="1"/>
</dbReference>
<evidence type="ECO:0000256" key="3">
    <source>
        <dbReference type="SAM" id="MobiDB-lite"/>
    </source>
</evidence>
<dbReference type="Pfam" id="PF00400">
    <property type="entry name" value="WD40"/>
    <property type="match status" value="1"/>
</dbReference>
<dbReference type="Gene3D" id="2.130.10.10">
    <property type="entry name" value="YVTN repeat-like/Quinoprotein amine dehydrogenase"/>
    <property type="match status" value="2"/>
</dbReference>
<name>A0A2G9R7Z1_AQUCT</name>
<evidence type="ECO:0000313" key="5">
    <source>
        <dbReference type="EMBL" id="PIO23969.1"/>
    </source>
</evidence>
<dbReference type="InterPro" id="IPR024977">
    <property type="entry name" value="Apc4-like_WD40_dom"/>
</dbReference>
<dbReference type="InterPro" id="IPR036322">
    <property type="entry name" value="WD40_repeat_dom_sf"/>
</dbReference>
<evidence type="ECO:0000259" key="4">
    <source>
        <dbReference type="Pfam" id="PF12894"/>
    </source>
</evidence>
<keyword evidence="1" id="KW-0677">Repeat</keyword>
<dbReference type="SUPFAM" id="SSF50978">
    <property type="entry name" value="WD40 repeat-like"/>
    <property type="match status" value="1"/>
</dbReference>
<dbReference type="AlphaFoldDB" id="A0A2G9R7Z1"/>
<dbReference type="OrthoDB" id="10251741at2759"/>
<dbReference type="InterPro" id="IPR015943">
    <property type="entry name" value="WD40/YVTN_repeat-like_dom_sf"/>
</dbReference>
<feature type="repeat" description="WD" evidence="2">
    <location>
        <begin position="192"/>
        <end position="234"/>
    </location>
</feature>
<accession>A0A2G9R7Z1</accession>
<dbReference type="SMART" id="SM00320">
    <property type="entry name" value="WD40"/>
    <property type="match status" value="5"/>
</dbReference>
<sequence>MSGLLVTPRPRVSARRSSSQLLSPSAGEISFEPIPEPGTEGELHLEKEIDCGQEVLSCQFNPSGTLLAAGLINGIIKVYAVSDGSCVHTLKDEQSITEHLPVTTLRFHPSRPSAKGDLLLATYAGGQVKFWHVSTQSCVRSLQEDRQTLSATFSPSGSHFLTAGSGDEILVYDAEKMACVNICQPSPSLSMMDGHRSRVFALKFHPHSEMNFISGGWDNTVQFWDIRQRHSLKRLSGPHVCGDALDIDPYTEQILIGSWRKEENLQVWDSQSGQKISTIPDDFRGPSQIYCCRWVGAGHMVAAGSDLNMCRIIDRNSHMTRGTLIDLPGGVYSLDLFASSPSSAPLIAVTSSHKLFLLRPTGSAFS</sequence>
<proteinExistence type="predicted"/>
<dbReference type="PANTHER" id="PTHR47822">
    <property type="entry name" value="CARBOHYDRATE BINDING DOMAIN CONTAINING PROTEIN"/>
    <property type="match status" value="1"/>
</dbReference>
<evidence type="ECO:0000256" key="2">
    <source>
        <dbReference type="PROSITE-ProRule" id="PRU00221"/>
    </source>
</evidence>
<protein>
    <recommendedName>
        <fullName evidence="4">Anaphase-promoting complex subunit 4-like WD40 domain-containing protein</fullName>
    </recommendedName>
</protein>
<dbReference type="InterPro" id="IPR001680">
    <property type="entry name" value="WD40_rpt"/>
</dbReference>
<feature type="domain" description="Anaphase-promoting complex subunit 4-like WD40" evidence="4">
    <location>
        <begin position="52"/>
        <end position="96"/>
    </location>
</feature>
<feature type="compositionally biased region" description="Low complexity" evidence="3">
    <location>
        <begin position="8"/>
        <end position="19"/>
    </location>
</feature>